<dbReference type="PANTHER" id="PTHR36510:SF3">
    <property type="entry name" value="CONSERVED PROTEIN"/>
    <property type="match status" value="1"/>
</dbReference>
<organism evidence="3 4">
    <name type="scientific">Engelhardtia mirabilis</name>
    <dbReference type="NCBI Taxonomy" id="2528011"/>
    <lineage>
        <taxon>Bacteria</taxon>
        <taxon>Pseudomonadati</taxon>
        <taxon>Planctomycetota</taxon>
        <taxon>Planctomycetia</taxon>
        <taxon>Planctomycetia incertae sedis</taxon>
        <taxon>Engelhardtia</taxon>
    </lineage>
</organism>
<keyword evidence="3" id="KW-0560">Oxidoreductase</keyword>
<dbReference type="Proteomes" id="UP000316921">
    <property type="component" value="Chromosome"/>
</dbReference>
<dbReference type="RefSeq" id="WP_145066367.1">
    <property type="nucleotide sequence ID" value="NZ_CP036287.1"/>
</dbReference>
<dbReference type="InterPro" id="IPR050141">
    <property type="entry name" value="GCL_type2/YbdK_subfam"/>
</dbReference>
<keyword evidence="1" id="KW-0129">CBS domain</keyword>
<dbReference type="InterPro" id="IPR006336">
    <property type="entry name" value="GCS2"/>
</dbReference>
<dbReference type="PANTHER" id="PTHR36510">
    <property type="entry name" value="GLUTAMATE--CYSTEINE LIGASE 2-RELATED"/>
    <property type="match status" value="1"/>
</dbReference>
<dbReference type="AlphaFoldDB" id="A0A518BLJ2"/>
<evidence type="ECO:0000313" key="3">
    <source>
        <dbReference type="EMBL" id="QDU67846.1"/>
    </source>
</evidence>
<name>A0A518BLJ2_9BACT</name>
<evidence type="ECO:0000256" key="1">
    <source>
        <dbReference type="PROSITE-ProRule" id="PRU00703"/>
    </source>
</evidence>
<protein>
    <submittedName>
        <fullName evidence="3">Inosine-5'-monophosphate dehydrogenase</fullName>
        <ecNumber evidence="3">1.1.1.205</ecNumber>
    </submittedName>
</protein>
<dbReference type="SUPFAM" id="SSF55931">
    <property type="entry name" value="Glutamine synthetase/guanido kinase"/>
    <property type="match status" value="1"/>
</dbReference>
<dbReference type="GO" id="GO:0003938">
    <property type="term" value="F:IMP dehydrogenase activity"/>
    <property type="evidence" value="ECO:0007669"/>
    <property type="project" value="UniProtKB-EC"/>
</dbReference>
<dbReference type="PROSITE" id="PS51371">
    <property type="entry name" value="CBS"/>
    <property type="match status" value="2"/>
</dbReference>
<feature type="domain" description="CBS" evidence="2">
    <location>
        <begin position="581"/>
        <end position="637"/>
    </location>
</feature>
<evidence type="ECO:0000259" key="2">
    <source>
        <dbReference type="PROSITE" id="PS51371"/>
    </source>
</evidence>
<dbReference type="KEGG" id="pbap:Pla133_29350"/>
<dbReference type="Pfam" id="PF00571">
    <property type="entry name" value="CBS"/>
    <property type="match status" value="2"/>
</dbReference>
<dbReference type="Gene3D" id="3.10.580.10">
    <property type="entry name" value="CBS-domain"/>
    <property type="match status" value="1"/>
</dbReference>
<dbReference type="EC" id="1.1.1.205" evidence="3"/>
<reference evidence="3 4" key="1">
    <citation type="submission" date="2019-02" db="EMBL/GenBank/DDBJ databases">
        <title>Deep-cultivation of Planctomycetes and their phenomic and genomic characterization uncovers novel biology.</title>
        <authorList>
            <person name="Wiegand S."/>
            <person name="Jogler M."/>
            <person name="Boedeker C."/>
            <person name="Pinto D."/>
            <person name="Vollmers J."/>
            <person name="Rivas-Marin E."/>
            <person name="Kohn T."/>
            <person name="Peeters S.H."/>
            <person name="Heuer A."/>
            <person name="Rast P."/>
            <person name="Oberbeckmann S."/>
            <person name="Bunk B."/>
            <person name="Jeske O."/>
            <person name="Meyerdierks A."/>
            <person name="Storesund J.E."/>
            <person name="Kallscheuer N."/>
            <person name="Luecker S."/>
            <person name="Lage O.M."/>
            <person name="Pohl T."/>
            <person name="Merkel B.J."/>
            <person name="Hornburger P."/>
            <person name="Mueller R.-W."/>
            <person name="Bruemmer F."/>
            <person name="Labrenz M."/>
            <person name="Spormann A.M."/>
            <person name="Op den Camp H."/>
            <person name="Overmann J."/>
            <person name="Amann R."/>
            <person name="Jetten M.S.M."/>
            <person name="Mascher T."/>
            <person name="Medema M.H."/>
            <person name="Devos D.P."/>
            <person name="Kaster A.-K."/>
            <person name="Ovreas L."/>
            <person name="Rohde M."/>
            <person name="Galperin M.Y."/>
            <person name="Jogler C."/>
        </authorList>
    </citation>
    <scope>NUCLEOTIDE SEQUENCE [LARGE SCALE GENOMIC DNA]</scope>
    <source>
        <strain evidence="3 4">Pla133</strain>
    </source>
</reference>
<dbReference type="Gene3D" id="3.30.590.20">
    <property type="match status" value="1"/>
</dbReference>
<proteinExistence type="predicted"/>
<dbReference type="SUPFAM" id="SSF54631">
    <property type="entry name" value="CBS-domain pair"/>
    <property type="match status" value="1"/>
</dbReference>
<keyword evidence="4" id="KW-1185">Reference proteome</keyword>
<dbReference type="InterPro" id="IPR046342">
    <property type="entry name" value="CBS_dom_sf"/>
</dbReference>
<gene>
    <name evidence="3" type="primary">guaB_3</name>
    <name evidence="3" type="ORF">Pla133_29350</name>
</gene>
<dbReference type="InterPro" id="IPR014746">
    <property type="entry name" value="Gln_synth/guanido_kin_cat_dom"/>
</dbReference>
<dbReference type="GO" id="GO:0016879">
    <property type="term" value="F:ligase activity, forming carbon-nitrogen bonds"/>
    <property type="evidence" value="ECO:0007669"/>
    <property type="project" value="TreeGrafter"/>
</dbReference>
<dbReference type="EMBL" id="CP036287">
    <property type="protein sequence ID" value="QDU67846.1"/>
    <property type="molecule type" value="Genomic_DNA"/>
</dbReference>
<dbReference type="InterPro" id="IPR000644">
    <property type="entry name" value="CBS_dom"/>
</dbReference>
<feature type="domain" description="CBS" evidence="2">
    <location>
        <begin position="514"/>
        <end position="570"/>
    </location>
</feature>
<sequence length="641" mass="71584">MGEHEVVEQSDSEQLRVFTRALLEDVRALERMLEEQRFETGIRRIGAEQEVFLIDPSGSPVLSGPEILERLSPEWFTAELGRFNLEVNLAPREFGGDCLEAMGRELEVRLSELRTAAAREGAQIVLAGILPTLKREHLTLDAMTPGPRYAQLNRVMTQAAGGTFVTSIKGHDELSMRHDNVMLEACNTSFQIHFQVAPDEFAGLYNLAQLVTAPVLAGAVNSPVLMQHRLWKETRVALFQQSLDTRSQAEQARSHRTRVSFGERWVEESVIELIREDIARFRVMLATDLTEDPMAVLDAGGVPRLRAWCLHNGTIYRWNRPCYGVTKRPDGTEIAHLRIENRVLPAGPTPTDEMANAAFFFGLMSGLGDEIGDVRDALDFDDARANFNAAARYGLKARFNWLGGRTVSASDLILELIPVARRGLERSGHDADGIERLLGVLEQRATNGRTGAQWTLDSLSAMGKSGSKDARYRALVRAMAARESTGQPVHTWDVADASESGDWRESYRTVEQVMATDLFTVHPEDLVDLAASLMDWEHIRHVPVEDDDGKLVGIVSHRALLRYLGRGLQRKAEQVAVREIMRPDPVTVPPDMTTLEAIEKMLELRLSCLPVVRDGKLVGIVTEHDFLDVSRALFMDQLRQG</sequence>
<evidence type="ECO:0000313" key="4">
    <source>
        <dbReference type="Proteomes" id="UP000316921"/>
    </source>
</evidence>
<dbReference type="SMART" id="SM00116">
    <property type="entry name" value="CBS"/>
    <property type="match status" value="2"/>
</dbReference>
<dbReference type="CDD" id="cd04584">
    <property type="entry name" value="CBS_pair_AcuB_like"/>
    <property type="match status" value="1"/>
</dbReference>
<dbReference type="Pfam" id="PF04107">
    <property type="entry name" value="GCS2"/>
    <property type="match status" value="1"/>
</dbReference>
<accession>A0A518BLJ2</accession>